<comment type="catalytic activity">
    <reaction evidence="8">
        <text>tRNA(Arg) + L-arginine + ATP = L-arginyl-tRNA(Arg) + AMP + diphosphate</text>
        <dbReference type="Rhea" id="RHEA:20301"/>
        <dbReference type="Rhea" id="RHEA-COMP:9658"/>
        <dbReference type="Rhea" id="RHEA-COMP:9673"/>
        <dbReference type="ChEBI" id="CHEBI:30616"/>
        <dbReference type="ChEBI" id="CHEBI:32682"/>
        <dbReference type="ChEBI" id="CHEBI:33019"/>
        <dbReference type="ChEBI" id="CHEBI:78442"/>
        <dbReference type="ChEBI" id="CHEBI:78513"/>
        <dbReference type="ChEBI" id="CHEBI:456215"/>
        <dbReference type="EC" id="6.1.1.19"/>
    </reaction>
</comment>
<dbReference type="Gene3D" id="3.30.1360.70">
    <property type="entry name" value="Arginyl tRNA synthetase N-terminal domain"/>
    <property type="match status" value="1"/>
</dbReference>
<name>A0A218NNJ1_9ARCH</name>
<evidence type="ECO:0000256" key="7">
    <source>
        <dbReference type="ARBA" id="ARBA00023146"/>
    </source>
</evidence>
<feature type="domain" description="Arginyl tRNA synthetase N-terminal" evidence="11">
    <location>
        <begin position="7"/>
        <end position="93"/>
    </location>
</feature>
<evidence type="ECO:0000256" key="6">
    <source>
        <dbReference type="ARBA" id="ARBA00022917"/>
    </source>
</evidence>
<dbReference type="PRINTS" id="PR01038">
    <property type="entry name" value="TRNASYNTHARG"/>
</dbReference>
<evidence type="ECO:0000256" key="1">
    <source>
        <dbReference type="ARBA" id="ARBA00005594"/>
    </source>
</evidence>
<dbReference type="GO" id="GO:0005737">
    <property type="term" value="C:cytoplasm"/>
    <property type="evidence" value="ECO:0007669"/>
    <property type="project" value="InterPro"/>
</dbReference>
<dbReference type="RefSeq" id="WP_088820284.1">
    <property type="nucleotide sequence ID" value="NZ_CP019964.1"/>
</dbReference>
<evidence type="ECO:0000256" key="8">
    <source>
        <dbReference type="ARBA" id="ARBA00049339"/>
    </source>
</evidence>
<dbReference type="SUPFAM" id="SSF55190">
    <property type="entry name" value="Arginyl-tRNA synthetase (ArgRS), N-terminal 'additional' domain"/>
    <property type="match status" value="1"/>
</dbReference>
<dbReference type="GO" id="GO:0004814">
    <property type="term" value="F:arginine-tRNA ligase activity"/>
    <property type="evidence" value="ECO:0007669"/>
    <property type="project" value="UniProtKB-EC"/>
</dbReference>
<proteinExistence type="inferred from homology"/>
<dbReference type="EMBL" id="CP019964">
    <property type="protein sequence ID" value="ASI14022.1"/>
    <property type="molecule type" value="Genomic_DNA"/>
</dbReference>
<dbReference type="InterPro" id="IPR005148">
    <property type="entry name" value="Arg-tRNA-synth_N"/>
</dbReference>
<dbReference type="InterPro" id="IPR008909">
    <property type="entry name" value="DALR_anticod-bd"/>
</dbReference>
<keyword evidence="5 9" id="KW-0067">ATP-binding</keyword>
<evidence type="ECO:0000256" key="4">
    <source>
        <dbReference type="ARBA" id="ARBA00022741"/>
    </source>
</evidence>
<dbReference type="PANTHER" id="PTHR11956:SF5">
    <property type="entry name" value="ARGININE--TRNA LIGASE, CYTOPLASMIC"/>
    <property type="match status" value="1"/>
</dbReference>
<dbReference type="GO" id="GO:0006420">
    <property type="term" value="P:arginyl-tRNA aminoacylation"/>
    <property type="evidence" value="ECO:0007669"/>
    <property type="project" value="InterPro"/>
</dbReference>
<comment type="similarity">
    <text evidence="1 9">Belongs to the class-I aminoacyl-tRNA synthetase family.</text>
</comment>
<organism evidence="12 13">
    <name type="scientific">Candidatus Mancarchaeum acidiphilum</name>
    <dbReference type="NCBI Taxonomy" id="1920749"/>
    <lineage>
        <taxon>Archaea</taxon>
        <taxon>Candidatus Micrarchaeota</taxon>
        <taxon>Candidatus Mancarchaeum</taxon>
    </lineage>
</organism>
<evidence type="ECO:0000313" key="13">
    <source>
        <dbReference type="Proteomes" id="UP000197679"/>
    </source>
</evidence>
<dbReference type="EC" id="6.1.1.19" evidence="2"/>
<accession>A0A218NNJ1</accession>
<keyword evidence="4 9" id="KW-0547">Nucleotide-binding</keyword>
<dbReference type="InterPro" id="IPR009080">
    <property type="entry name" value="tRNAsynth_Ia_anticodon-bd"/>
</dbReference>
<evidence type="ECO:0000259" key="10">
    <source>
        <dbReference type="SMART" id="SM00836"/>
    </source>
</evidence>
<evidence type="ECO:0000256" key="3">
    <source>
        <dbReference type="ARBA" id="ARBA00022598"/>
    </source>
</evidence>
<dbReference type="GeneID" id="33314276"/>
<dbReference type="NCBIfam" id="NF002447">
    <property type="entry name" value="PRK01611.3-4"/>
    <property type="match status" value="1"/>
</dbReference>
<keyword evidence="7 9" id="KW-0030">Aminoacyl-tRNA synthetase</keyword>
<dbReference type="OrthoDB" id="372102at2157"/>
<dbReference type="Gene3D" id="1.10.730.10">
    <property type="entry name" value="Isoleucyl-tRNA Synthetase, Domain 1"/>
    <property type="match status" value="1"/>
</dbReference>
<dbReference type="SMART" id="SM00836">
    <property type="entry name" value="DALR_1"/>
    <property type="match status" value="1"/>
</dbReference>
<gene>
    <name evidence="12" type="ORF">Mia14_0724</name>
</gene>
<dbReference type="AlphaFoldDB" id="A0A218NNJ1"/>
<sequence>MSDSPFSQVKGIIAARLKEFSNSIKLDYSLEDIESTIDLSKKFGDLSSSMLMKISKVNGISMDSLVSSIKPYLSNIDYFKEAKVESGFINFYLDKAKFSKLVLELVDSKGEDFMASDSGKGIKVIVESPSVNPVHPWHVGQVRSALLGDTISNMMESCGYEVEREDYIDDLGLQSAEALWGLINKDKLNINLDPEEKYDHYIGKIYVATNTYMQSNNIEEEIKSLSKEMEIDGTYESNLLHDSVSNYITAEYETAFKLNIYHDNLIWESDIVRNNLLEKAMDLLLKKGIVEKSNDKKYEGCIVINYNKMENLPPEIKGLKEQVKVLIRSNGTPDYLAKDIAFHMWKLGIINGVFKFSEFMEKQPNGKPLYTTSISGEDKPFGNAKITVNTIDSRQSYEQSLVKLSIGLVGGEKLAEGFNHLAYGMVNLEGQKLAGRKGTWIGYTADDLINEAYTRAISLIGSRFNLTDSEKDFVARNISVSAIRYEFLKISNEKELIFSWDNALNFEGNSGPYCEYTHARAVRILENFKGKLNPREADFSKLSTDYESEIIKLLSISQDILERASREMKPNLIVDYLSKLSTSFSKFYEACPVIKNDDQELRYARLLLVSAFEKVSSKSMRILGINPIDRM</sequence>
<dbReference type="Pfam" id="PF05746">
    <property type="entry name" value="DALR_1"/>
    <property type="match status" value="1"/>
</dbReference>
<dbReference type="InterPro" id="IPR014729">
    <property type="entry name" value="Rossmann-like_a/b/a_fold"/>
</dbReference>
<keyword evidence="13" id="KW-1185">Reference proteome</keyword>
<dbReference type="PANTHER" id="PTHR11956">
    <property type="entry name" value="ARGINYL-TRNA SYNTHETASE"/>
    <property type="match status" value="1"/>
</dbReference>
<protein>
    <recommendedName>
        <fullName evidence="2">arginine--tRNA ligase</fullName>
        <ecNumber evidence="2">6.1.1.19</ecNumber>
    </recommendedName>
</protein>
<dbReference type="SUPFAM" id="SSF47323">
    <property type="entry name" value="Anticodon-binding domain of a subclass of class I aminoacyl-tRNA synthetases"/>
    <property type="match status" value="1"/>
</dbReference>
<reference evidence="12 13" key="1">
    <citation type="journal article" date="2017" name="Nat. Commun.">
        <title>'ARMAN' archaea depend on association with euryarchaeal host in culture and in situ.</title>
        <authorList>
            <person name="Golyshina O."/>
            <person name="Toshchakov S."/>
            <person name="Makarova K."/>
            <person name="Gavrilov S."/>
            <person name="Korzhenkov A."/>
            <person name="La Cono V."/>
            <person name="Arcadi E."/>
            <person name="Nechitaylo T."/>
            <person name="Ferrer M."/>
            <person name="Kublanov I."/>
            <person name="Wolf Y."/>
            <person name="Yakimov M."/>
            <person name="Golyshin P."/>
            <person name="Slesarev A."/>
            <person name="Kozyavkin S."/>
        </authorList>
    </citation>
    <scope>NUCLEOTIDE SEQUENCE [LARGE SCALE GENOMIC DNA]</scope>
    <source>
        <strain evidence="12 13">Mia14</strain>
    </source>
</reference>
<dbReference type="GO" id="GO:0005524">
    <property type="term" value="F:ATP binding"/>
    <property type="evidence" value="ECO:0007669"/>
    <property type="project" value="UniProtKB-KW"/>
</dbReference>
<dbReference type="Pfam" id="PF03485">
    <property type="entry name" value="Arg_tRNA_synt_N"/>
    <property type="match status" value="1"/>
</dbReference>
<keyword evidence="3 9" id="KW-0436">Ligase</keyword>
<dbReference type="KEGG" id="marh:Mia14_0724"/>
<dbReference type="InterPro" id="IPR001278">
    <property type="entry name" value="Arg-tRNA-ligase"/>
</dbReference>
<evidence type="ECO:0000256" key="2">
    <source>
        <dbReference type="ARBA" id="ARBA00012837"/>
    </source>
</evidence>
<dbReference type="Pfam" id="PF00750">
    <property type="entry name" value="tRNA-synt_1d"/>
    <property type="match status" value="2"/>
</dbReference>
<dbReference type="Gene3D" id="3.40.50.620">
    <property type="entry name" value="HUPs"/>
    <property type="match status" value="1"/>
</dbReference>
<keyword evidence="6 9" id="KW-0648">Protein biosynthesis</keyword>
<dbReference type="Proteomes" id="UP000197679">
    <property type="component" value="Chromosome"/>
</dbReference>
<dbReference type="InterPro" id="IPR036695">
    <property type="entry name" value="Arg-tRNA-synth_N_sf"/>
</dbReference>
<dbReference type="FunFam" id="1.10.730.10:FF:000006">
    <property type="entry name" value="Arginyl-tRNA synthetase 2, mitochondrial"/>
    <property type="match status" value="1"/>
</dbReference>
<dbReference type="InterPro" id="IPR035684">
    <property type="entry name" value="ArgRS_core"/>
</dbReference>
<evidence type="ECO:0000313" key="12">
    <source>
        <dbReference type="EMBL" id="ASI14022.1"/>
    </source>
</evidence>
<dbReference type="SUPFAM" id="SSF52374">
    <property type="entry name" value="Nucleotidylyl transferase"/>
    <property type="match status" value="1"/>
</dbReference>
<evidence type="ECO:0000256" key="5">
    <source>
        <dbReference type="ARBA" id="ARBA00022840"/>
    </source>
</evidence>
<evidence type="ECO:0000259" key="11">
    <source>
        <dbReference type="SMART" id="SM01016"/>
    </source>
</evidence>
<feature type="domain" description="DALR anticodon binding" evidence="10">
    <location>
        <begin position="516"/>
        <end position="631"/>
    </location>
</feature>
<evidence type="ECO:0000256" key="9">
    <source>
        <dbReference type="RuleBase" id="RU363038"/>
    </source>
</evidence>
<dbReference type="SMART" id="SM01016">
    <property type="entry name" value="Arg_tRNA_synt_N"/>
    <property type="match status" value="1"/>
</dbReference>